<keyword evidence="2" id="KW-1003">Cell membrane</keyword>
<keyword evidence="3 6" id="KW-0812">Transmembrane</keyword>
<comment type="subcellular location">
    <subcellularLocation>
        <location evidence="1">Cell membrane</location>
        <topology evidence="1">Multi-pass membrane protein</topology>
    </subcellularLocation>
</comment>
<evidence type="ECO:0000256" key="1">
    <source>
        <dbReference type="ARBA" id="ARBA00004651"/>
    </source>
</evidence>
<dbReference type="Pfam" id="PF00482">
    <property type="entry name" value="T2SSF"/>
    <property type="match status" value="1"/>
</dbReference>
<dbReference type="PANTHER" id="PTHR35007:SF1">
    <property type="entry name" value="PILUS ASSEMBLY PROTEIN"/>
    <property type="match status" value="1"/>
</dbReference>
<organism evidence="9 10">
    <name type="scientific">Sandaracinobacter neustonicus</name>
    <dbReference type="NCBI Taxonomy" id="1715348"/>
    <lineage>
        <taxon>Bacteria</taxon>
        <taxon>Pseudomonadati</taxon>
        <taxon>Pseudomonadota</taxon>
        <taxon>Alphaproteobacteria</taxon>
        <taxon>Sphingomonadales</taxon>
        <taxon>Sphingosinicellaceae</taxon>
        <taxon>Sandaracinobacter</taxon>
    </lineage>
</organism>
<dbReference type="Gene3D" id="1.20.81.30">
    <property type="entry name" value="Type II secretion system (T2SS), domain F"/>
    <property type="match status" value="1"/>
</dbReference>
<dbReference type="InterPro" id="IPR042094">
    <property type="entry name" value="T2SS_GspF_sf"/>
</dbReference>
<keyword evidence="10" id="KW-1185">Reference proteome</keyword>
<dbReference type="Pfam" id="PF19360">
    <property type="entry name" value="TadB_TadC_N"/>
    <property type="match status" value="1"/>
</dbReference>
<evidence type="ECO:0000259" key="7">
    <source>
        <dbReference type="Pfam" id="PF00482"/>
    </source>
</evidence>
<feature type="transmembrane region" description="Helical" evidence="6">
    <location>
        <begin position="6"/>
        <end position="27"/>
    </location>
</feature>
<keyword evidence="5 6" id="KW-0472">Membrane</keyword>
<dbReference type="OrthoDB" id="9803381at2"/>
<dbReference type="InterPro" id="IPR018076">
    <property type="entry name" value="T2SS_GspF_dom"/>
</dbReference>
<dbReference type="InterPro" id="IPR045824">
    <property type="entry name" value="T2SS_TadB-like_N"/>
</dbReference>
<evidence type="ECO:0000259" key="8">
    <source>
        <dbReference type="Pfam" id="PF19360"/>
    </source>
</evidence>
<proteinExistence type="predicted"/>
<evidence type="ECO:0000313" key="9">
    <source>
        <dbReference type="EMBL" id="TPE61819.1"/>
    </source>
</evidence>
<feature type="domain" description="Type II secretion system protein GspF" evidence="7">
    <location>
        <begin position="161"/>
        <end position="286"/>
    </location>
</feature>
<dbReference type="EMBL" id="VFSU01000021">
    <property type="protein sequence ID" value="TPE61819.1"/>
    <property type="molecule type" value="Genomic_DNA"/>
</dbReference>
<name>A0A501XMY1_9SPHN</name>
<evidence type="ECO:0000256" key="5">
    <source>
        <dbReference type="ARBA" id="ARBA00023136"/>
    </source>
</evidence>
<evidence type="ECO:0000256" key="6">
    <source>
        <dbReference type="SAM" id="Phobius"/>
    </source>
</evidence>
<dbReference type="GO" id="GO:0005886">
    <property type="term" value="C:plasma membrane"/>
    <property type="evidence" value="ECO:0007669"/>
    <property type="project" value="UniProtKB-SubCell"/>
</dbReference>
<feature type="domain" description="Type II secretion system protein TadB-like N-terminal" evidence="8">
    <location>
        <begin position="3"/>
        <end position="149"/>
    </location>
</feature>
<reference evidence="9 10" key="1">
    <citation type="submission" date="2019-06" db="EMBL/GenBank/DDBJ databases">
        <authorList>
            <person name="Lee I."/>
            <person name="Jang G.I."/>
            <person name="Hwang C.Y."/>
        </authorList>
    </citation>
    <scope>NUCLEOTIDE SEQUENCE [LARGE SCALE GENOMIC DNA]</scope>
    <source>
        <strain evidence="9 10">PAMC 28131</strain>
    </source>
</reference>
<accession>A0A501XMY1</accession>
<evidence type="ECO:0000313" key="10">
    <source>
        <dbReference type="Proteomes" id="UP000319897"/>
    </source>
</evidence>
<feature type="transmembrane region" description="Helical" evidence="6">
    <location>
        <begin position="120"/>
        <end position="142"/>
    </location>
</feature>
<dbReference type="Proteomes" id="UP000319897">
    <property type="component" value="Unassembled WGS sequence"/>
</dbReference>
<comment type="caution">
    <text evidence="9">The sequence shown here is derived from an EMBL/GenBank/DDBJ whole genome shotgun (WGS) entry which is preliminary data.</text>
</comment>
<evidence type="ECO:0000256" key="2">
    <source>
        <dbReference type="ARBA" id="ARBA00022475"/>
    </source>
</evidence>
<keyword evidence="4 6" id="KW-1133">Transmembrane helix</keyword>
<feature type="transmembrane region" description="Helical" evidence="6">
    <location>
        <begin position="302"/>
        <end position="320"/>
    </location>
</feature>
<evidence type="ECO:0000256" key="3">
    <source>
        <dbReference type="ARBA" id="ARBA00022692"/>
    </source>
</evidence>
<feature type="transmembrane region" description="Helical" evidence="6">
    <location>
        <begin position="92"/>
        <end position="114"/>
    </location>
</feature>
<feature type="transmembrane region" description="Helical" evidence="6">
    <location>
        <begin position="269"/>
        <end position="287"/>
    </location>
</feature>
<gene>
    <name evidence="9" type="ORF">FJQ54_07955</name>
</gene>
<dbReference type="PANTHER" id="PTHR35007">
    <property type="entry name" value="INTEGRAL MEMBRANE PROTEIN-RELATED"/>
    <property type="match status" value="1"/>
</dbReference>
<dbReference type="RefSeq" id="WP_140927878.1">
    <property type="nucleotide sequence ID" value="NZ_VFSU01000021.1"/>
</dbReference>
<protein>
    <submittedName>
        <fullName evidence="9">Type II secretion system F family protein</fullName>
    </submittedName>
</protein>
<dbReference type="AlphaFoldDB" id="A0A501XMY1"/>
<evidence type="ECO:0000256" key="4">
    <source>
        <dbReference type="ARBA" id="ARBA00022989"/>
    </source>
</evidence>
<sequence>MLDSSIILFGVLFLGVVLLVEGAWYYYQDVYAPRTRVGRRLETLKSGVMREQVESSLKMSRSDRGDGLLPGFMTRTEGKLTQAGISMTAERFVMLMGVATLALAIATPVLLGFANMLNSGGSILLVLVFAVGVGCVIPLALLDRKATKRIKKFEEQFPVALDIFVRGLRAGHPVTGALDLLVEEMPDPSGSEFATVIAEVAYGADLRDALEALAVRVQTTDVQMFAVCVAIQAETGGNLADILEGLANVIRERNSMVLKVRALASEGKMTAVVLSVLPIAVFGFIFMSNPDFYLSVAGDPKFMPGMLGLIGWYSVGMLTIRKLVTLKV</sequence>